<evidence type="ECO:0000313" key="1">
    <source>
        <dbReference type="EMBL" id="AIE93123.1"/>
    </source>
</evidence>
<proteinExistence type="predicted"/>
<reference evidence="1" key="1">
    <citation type="journal article" date="2014" name="Genome Biol. Evol.">
        <title>Pangenome evidence for extensive interdomain horizontal transfer affecting lineage core and shell genes in uncultured planktonic thaumarchaeota and euryarchaeota.</title>
        <authorList>
            <person name="Deschamps P."/>
            <person name="Zivanovic Y."/>
            <person name="Moreira D."/>
            <person name="Rodriguez-Valera F."/>
            <person name="Lopez-Garcia P."/>
        </authorList>
    </citation>
    <scope>NUCLEOTIDE SEQUENCE</scope>
</reference>
<dbReference type="Pfam" id="PF02585">
    <property type="entry name" value="PIG-L"/>
    <property type="match status" value="1"/>
</dbReference>
<dbReference type="AlphaFoldDB" id="A0A075FPH0"/>
<dbReference type="EMBL" id="KF900386">
    <property type="protein sequence ID" value="AIE93123.1"/>
    <property type="molecule type" value="Genomic_DNA"/>
</dbReference>
<dbReference type="Gene3D" id="3.40.50.10320">
    <property type="entry name" value="LmbE-like"/>
    <property type="match status" value="1"/>
</dbReference>
<name>A0A075FPH0_9ARCH</name>
<protein>
    <submittedName>
        <fullName evidence="1">LmbE family protein</fullName>
    </submittedName>
</protein>
<dbReference type="InterPro" id="IPR024078">
    <property type="entry name" value="LmbE-like_dom_sf"/>
</dbReference>
<dbReference type="InterPro" id="IPR003737">
    <property type="entry name" value="GlcNAc_PI_deacetylase-related"/>
</dbReference>
<accession>A0A075FPH0</accession>
<dbReference type="SUPFAM" id="SSF102588">
    <property type="entry name" value="LmbE-like"/>
    <property type="match status" value="1"/>
</dbReference>
<sequence length="190" mass="21775">MSKKNKILLCIVTDGTTAQYDDKNKIKVRRDACIQSSKLLGISKVKFLDFPDMGLDTISQLEINKELEKIIEVFKPKIVYTTPSHDLHKDHQLVFNSTLVATRPFSSSVKQLLSYESPGPVKKPFRPTVYENVEKEFSYKLKAFKMYKSEVMDFPHPRSIEAIESLAMQRGTECALKKAEAFQLIRNIVD</sequence>
<organism evidence="1">
    <name type="scientific">uncultured marine thaumarchaeote AD1000_31_G03</name>
    <dbReference type="NCBI Taxonomy" id="1455907"/>
    <lineage>
        <taxon>Archaea</taxon>
        <taxon>Nitrososphaerota</taxon>
        <taxon>environmental samples</taxon>
    </lineage>
</organism>